<evidence type="ECO:0000313" key="1">
    <source>
        <dbReference type="EMBL" id="MBX56635.1"/>
    </source>
</evidence>
<dbReference type="AlphaFoldDB" id="A0A2P2PPK5"/>
<sequence>MIRCCSNRMGSKVRFCIAKDHSMPLENLSLICYQDQQAIHLMKNLPLNTQGSLQIKKAKFSLF</sequence>
<name>A0A2P2PPK5_RHIMU</name>
<accession>A0A2P2PPK5</accession>
<proteinExistence type="predicted"/>
<reference evidence="1" key="1">
    <citation type="submission" date="2018-02" db="EMBL/GenBank/DDBJ databases">
        <title>Rhizophora mucronata_Transcriptome.</title>
        <authorList>
            <person name="Meera S.P."/>
            <person name="Sreeshan A."/>
            <person name="Augustine A."/>
        </authorList>
    </citation>
    <scope>NUCLEOTIDE SEQUENCE</scope>
    <source>
        <tissue evidence="1">Leaf</tissue>
    </source>
</reference>
<organism evidence="1">
    <name type="scientific">Rhizophora mucronata</name>
    <name type="common">Asiatic mangrove</name>
    <dbReference type="NCBI Taxonomy" id="61149"/>
    <lineage>
        <taxon>Eukaryota</taxon>
        <taxon>Viridiplantae</taxon>
        <taxon>Streptophyta</taxon>
        <taxon>Embryophyta</taxon>
        <taxon>Tracheophyta</taxon>
        <taxon>Spermatophyta</taxon>
        <taxon>Magnoliopsida</taxon>
        <taxon>eudicotyledons</taxon>
        <taxon>Gunneridae</taxon>
        <taxon>Pentapetalae</taxon>
        <taxon>rosids</taxon>
        <taxon>fabids</taxon>
        <taxon>Malpighiales</taxon>
        <taxon>Rhizophoraceae</taxon>
        <taxon>Rhizophora</taxon>
    </lineage>
</organism>
<dbReference type="EMBL" id="GGEC01076151">
    <property type="protein sequence ID" value="MBX56635.1"/>
    <property type="molecule type" value="Transcribed_RNA"/>
</dbReference>
<protein>
    <submittedName>
        <fullName evidence="1">Uncharacterized protein</fullName>
    </submittedName>
</protein>